<evidence type="ECO:0000256" key="4">
    <source>
        <dbReference type="SAM" id="SignalP"/>
    </source>
</evidence>
<protein>
    <submittedName>
        <fullName evidence="5">OmpH family outer membrane protein</fullName>
    </submittedName>
</protein>
<feature type="chain" id="PRO_5045761296" evidence="4">
    <location>
        <begin position="31"/>
        <end position="187"/>
    </location>
</feature>
<accession>A0ABT5YIJ4</accession>
<gene>
    <name evidence="5" type="ORF">P2G67_02050</name>
</gene>
<evidence type="ECO:0000256" key="3">
    <source>
        <dbReference type="SAM" id="Coils"/>
    </source>
</evidence>
<feature type="signal peptide" evidence="4">
    <location>
        <begin position="1"/>
        <end position="30"/>
    </location>
</feature>
<comment type="similarity">
    <text evidence="1">Belongs to the Skp family.</text>
</comment>
<evidence type="ECO:0000256" key="1">
    <source>
        <dbReference type="ARBA" id="ARBA00009091"/>
    </source>
</evidence>
<evidence type="ECO:0000313" key="5">
    <source>
        <dbReference type="EMBL" id="MDF2094755.1"/>
    </source>
</evidence>
<dbReference type="RefSeq" id="WP_275819517.1">
    <property type="nucleotide sequence ID" value="NZ_JARHUD010000001.1"/>
</dbReference>
<evidence type="ECO:0000313" key="6">
    <source>
        <dbReference type="Proteomes" id="UP001215503"/>
    </source>
</evidence>
<reference evidence="5 6" key="1">
    <citation type="submission" date="2023-03" db="EMBL/GenBank/DDBJ databases">
        <title>Fodinicurvata sp. CAU 1616 isolated from sea sendiment.</title>
        <authorList>
            <person name="Kim W."/>
        </authorList>
    </citation>
    <scope>NUCLEOTIDE SEQUENCE [LARGE SCALE GENOMIC DNA]</scope>
    <source>
        <strain evidence="5 6">CAU 1616</strain>
    </source>
</reference>
<keyword evidence="3" id="KW-0175">Coiled coil</keyword>
<keyword evidence="6" id="KW-1185">Reference proteome</keyword>
<dbReference type="Proteomes" id="UP001215503">
    <property type="component" value="Unassembled WGS sequence"/>
</dbReference>
<name>A0ABT5YIJ4_9PROT</name>
<dbReference type="PANTHER" id="PTHR35089:SF1">
    <property type="entry name" value="CHAPERONE PROTEIN SKP"/>
    <property type="match status" value="1"/>
</dbReference>
<comment type="caution">
    <text evidence="5">The sequence shown here is derived from an EMBL/GenBank/DDBJ whole genome shotgun (WGS) entry which is preliminary data.</text>
</comment>
<dbReference type="SMART" id="SM00935">
    <property type="entry name" value="OmpH"/>
    <property type="match status" value="1"/>
</dbReference>
<keyword evidence="2 4" id="KW-0732">Signal</keyword>
<dbReference type="EMBL" id="JARHUD010000001">
    <property type="protein sequence ID" value="MDF2094755.1"/>
    <property type="molecule type" value="Genomic_DNA"/>
</dbReference>
<dbReference type="PANTHER" id="PTHR35089">
    <property type="entry name" value="CHAPERONE PROTEIN SKP"/>
    <property type="match status" value="1"/>
</dbReference>
<dbReference type="Gene3D" id="3.30.910.20">
    <property type="entry name" value="Skp domain"/>
    <property type="match status" value="1"/>
</dbReference>
<dbReference type="InterPro" id="IPR024930">
    <property type="entry name" value="Skp_dom_sf"/>
</dbReference>
<organism evidence="5 6">
    <name type="scientific">Aquibaculum arenosum</name>
    <dbReference type="NCBI Taxonomy" id="3032591"/>
    <lineage>
        <taxon>Bacteria</taxon>
        <taxon>Pseudomonadati</taxon>
        <taxon>Pseudomonadota</taxon>
        <taxon>Alphaproteobacteria</taxon>
        <taxon>Rhodospirillales</taxon>
        <taxon>Rhodovibrionaceae</taxon>
        <taxon>Aquibaculum</taxon>
    </lineage>
</organism>
<dbReference type="InterPro" id="IPR005632">
    <property type="entry name" value="Chaperone_Skp"/>
</dbReference>
<dbReference type="SUPFAM" id="SSF111384">
    <property type="entry name" value="OmpH-like"/>
    <property type="match status" value="1"/>
</dbReference>
<sequence length="187" mass="21125">MPFATRSFFAACAVVFGLAVAIASPVAVQAQQLPTPQILVIDVNYVMANSTAMQSIQSQIEQDEGGLEQQMQERERQLREEDEALSRQRSVLSSEAFEERRQQLEQQFADYQREFSQRLEGMDESYAQAVGEVEMQLVRIADELATELGANMVVPKSTLVLVHEDFDKTEQALQRLNERLPSVSVNR</sequence>
<evidence type="ECO:0000256" key="2">
    <source>
        <dbReference type="ARBA" id="ARBA00022729"/>
    </source>
</evidence>
<dbReference type="Pfam" id="PF03938">
    <property type="entry name" value="OmpH"/>
    <property type="match status" value="1"/>
</dbReference>
<proteinExistence type="inferred from homology"/>
<feature type="coiled-coil region" evidence="3">
    <location>
        <begin position="67"/>
        <end position="114"/>
    </location>
</feature>